<organism evidence="1">
    <name type="scientific">uncultured Pleomorphomonas sp</name>
    <dbReference type="NCBI Taxonomy" id="442121"/>
    <lineage>
        <taxon>Bacteria</taxon>
        <taxon>Pseudomonadati</taxon>
        <taxon>Pseudomonadota</taxon>
        <taxon>Alphaproteobacteria</taxon>
        <taxon>Hyphomicrobiales</taxon>
        <taxon>Pleomorphomonadaceae</taxon>
        <taxon>Pleomorphomonas</taxon>
        <taxon>environmental samples</taxon>
    </lineage>
</organism>
<dbReference type="AlphaFoldDB" id="A0A212LIT6"/>
<gene>
    <name evidence="1" type="ORF">KL86PLE_41202</name>
</gene>
<protein>
    <submittedName>
        <fullName evidence="1">Uncharacterized protein</fullName>
    </submittedName>
</protein>
<evidence type="ECO:0000313" key="1">
    <source>
        <dbReference type="EMBL" id="SCM77397.1"/>
    </source>
</evidence>
<name>A0A212LIT6_9HYPH</name>
<proteinExistence type="predicted"/>
<reference evidence="1" key="1">
    <citation type="submission" date="2016-08" db="EMBL/GenBank/DDBJ databases">
        <authorList>
            <person name="Seilhamer J.J."/>
        </authorList>
    </citation>
    <scope>NUCLEOTIDE SEQUENCE</scope>
    <source>
        <strain evidence="1">86</strain>
    </source>
</reference>
<accession>A0A212LIT6</accession>
<dbReference type="EMBL" id="FMJD01000008">
    <property type="protein sequence ID" value="SCM77397.1"/>
    <property type="molecule type" value="Genomic_DNA"/>
</dbReference>
<sequence length="80" mass="8689">MHVHVFPPFLTSVPGFRATLAASKFGPLLIDKRIQQRAPLRKTLIAFMTYGGPADAVDPAPENLGLATWRVLGGGPGEWY</sequence>